<dbReference type="InterPro" id="IPR013785">
    <property type="entry name" value="Aldolase_TIM"/>
</dbReference>
<dbReference type="GO" id="GO:0008652">
    <property type="term" value="P:amino acid biosynthetic process"/>
    <property type="evidence" value="ECO:0007669"/>
    <property type="project" value="UniProtKB-KW"/>
</dbReference>
<name>A0A9D1T625_9FIRM</name>
<feature type="active site" description="Proton donor/acceptor" evidence="5">
    <location>
        <position position="143"/>
    </location>
</feature>
<dbReference type="PANTHER" id="PTHR43699">
    <property type="entry name" value="3-DEHYDROQUINATE DEHYDRATASE"/>
    <property type="match status" value="1"/>
</dbReference>
<reference evidence="6" key="1">
    <citation type="submission" date="2020-10" db="EMBL/GenBank/DDBJ databases">
        <authorList>
            <person name="Gilroy R."/>
        </authorList>
    </citation>
    <scope>NUCLEOTIDE SEQUENCE</scope>
    <source>
        <strain evidence="6">ChiBcec2-4451</strain>
    </source>
</reference>
<dbReference type="EMBL" id="DVON01000143">
    <property type="protein sequence ID" value="HIV12761.1"/>
    <property type="molecule type" value="Genomic_DNA"/>
</dbReference>
<dbReference type="Proteomes" id="UP000886723">
    <property type="component" value="Unassembled WGS sequence"/>
</dbReference>
<comment type="pathway">
    <text evidence="5">Metabolic intermediate biosynthesis; chorismate biosynthesis; chorismate from D-erythrose 4-phosphate and phosphoenolpyruvate: step 3/7.</text>
</comment>
<keyword evidence="5" id="KW-0028">Amino-acid biosynthesis</keyword>
<accession>A0A9D1T625</accession>
<feature type="binding site" evidence="5">
    <location>
        <position position="235"/>
    </location>
    <ligand>
        <name>3-dehydroquinate</name>
        <dbReference type="ChEBI" id="CHEBI:32364"/>
    </ligand>
</feature>
<evidence type="ECO:0000313" key="7">
    <source>
        <dbReference type="Proteomes" id="UP000886723"/>
    </source>
</evidence>
<evidence type="ECO:0000256" key="4">
    <source>
        <dbReference type="ARBA" id="ARBA00023270"/>
    </source>
</evidence>
<dbReference type="GO" id="GO:0046279">
    <property type="term" value="P:3,4-dihydroxybenzoate biosynthetic process"/>
    <property type="evidence" value="ECO:0007669"/>
    <property type="project" value="UniProtKB-ARBA"/>
</dbReference>
<feature type="binding site" evidence="5">
    <location>
        <begin position="46"/>
        <end position="48"/>
    </location>
    <ligand>
        <name>3-dehydroquinate</name>
        <dbReference type="ChEBI" id="CHEBI:32364"/>
    </ligand>
</feature>
<reference evidence="6" key="2">
    <citation type="journal article" date="2021" name="PeerJ">
        <title>Extensive microbial diversity within the chicken gut microbiome revealed by metagenomics and culture.</title>
        <authorList>
            <person name="Gilroy R."/>
            <person name="Ravi A."/>
            <person name="Getino M."/>
            <person name="Pursley I."/>
            <person name="Horton D.L."/>
            <person name="Alikhan N.F."/>
            <person name="Baker D."/>
            <person name="Gharbi K."/>
            <person name="Hall N."/>
            <person name="Watson M."/>
            <person name="Adriaenssens E.M."/>
            <person name="Foster-Nyarko E."/>
            <person name="Jarju S."/>
            <person name="Secka A."/>
            <person name="Antonio M."/>
            <person name="Oren A."/>
            <person name="Chaudhuri R.R."/>
            <person name="La Ragione R."/>
            <person name="Hildebrand F."/>
            <person name="Pallen M.J."/>
        </authorList>
    </citation>
    <scope>NUCLEOTIDE SEQUENCE</scope>
    <source>
        <strain evidence="6">ChiBcec2-4451</strain>
    </source>
</reference>
<dbReference type="CDD" id="cd00502">
    <property type="entry name" value="DHQase_I"/>
    <property type="match status" value="1"/>
</dbReference>
<feature type="binding site" evidence="5">
    <location>
        <position position="82"/>
    </location>
    <ligand>
        <name>3-dehydroquinate</name>
        <dbReference type="ChEBI" id="CHEBI:32364"/>
    </ligand>
</feature>
<comment type="caution">
    <text evidence="6">The sequence shown here is derived from an EMBL/GenBank/DDBJ whole genome shotgun (WGS) entry which is preliminary data.</text>
</comment>
<comment type="function">
    <text evidence="5">Involved in the third step of the chorismate pathway, which leads to the biosynthesis of aromatic amino acids. Catalyzes the cis-dehydration of 3-dehydroquinate (DHQ) and introduces the first double bond of the aromatic ring to yield 3-dehydroshikimate.</text>
</comment>
<dbReference type="InterPro" id="IPR050146">
    <property type="entry name" value="Type-I_3-dehydroquinase"/>
</dbReference>
<evidence type="ECO:0000256" key="1">
    <source>
        <dbReference type="ARBA" id="ARBA00001864"/>
    </source>
</evidence>
<evidence type="ECO:0000256" key="2">
    <source>
        <dbReference type="ARBA" id="ARBA00023141"/>
    </source>
</evidence>
<sequence>MKAIKVRDTVLGSGIPKVCVPVTAKQKEDIFGQARAAADAGAQLVEWRADYFEGLSSPEQVKIILEGVRDRIGQIPLIFTVRTALEGGMWQGSTEDYVNILQEAAKSPQADLFDVELFRDEAQMQALIGQLQKAGKRVIASNHHFEGTPDTDVMKTVLEKMEAAGADIRKLAVMPHTSRDVLRLLAVTLDASEQGEAPLITMSMGALGAVSRVCGQVFGSCVTFGTTGDASAPGQLPLDRLAAILEDLKTE</sequence>
<keyword evidence="4 5" id="KW-0704">Schiff base</keyword>
<keyword evidence="3 5" id="KW-0456">Lyase</keyword>
<proteinExistence type="inferred from homology"/>
<comment type="similarity">
    <text evidence="5">Belongs to the type-I 3-dehydroquinase family.</text>
</comment>
<dbReference type="HAMAP" id="MF_00214">
    <property type="entry name" value="AroD"/>
    <property type="match status" value="1"/>
</dbReference>
<comment type="catalytic activity">
    <reaction evidence="1 5">
        <text>3-dehydroquinate = 3-dehydroshikimate + H2O</text>
        <dbReference type="Rhea" id="RHEA:21096"/>
        <dbReference type="ChEBI" id="CHEBI:15377"/>
        <dbReference type="ChEBI" id="CHEBI:16630"/>
        <dbReference type="ChEBI" id="CHEBI:32364"/>
        <dbReference type="EC" id="4.2.1.10"/>
    </reaction>
</comment>
<dbReference type="EC" id="4.2.1.10" evidence="5"/>
<dbReference type="GO" id="GO:0009423">
    <property type="term" value="P:chorismate biosynthetic process"/>
    <property type="evidence" value="ECO:0007669"/>
    <property type="project" value="UniProtKB-UniRule"/>
</dbReference>
<feature type="binding site" evidence="5">
    <location>
        <position position="212"/>
    </location>
    <ligand>
        <name>3-dehydroquinate</name>
        <dbReference type="ChEBI" id="CHEBI:32364"/>
    </ligand>
</feature>
<protein>
    <recommendedName>
        <fullName evidence="5">3-dehydroquinate dehydratase</fullName>
        <shortName evidence="5">3-dehydroquinase</shortName>
        <ecNumber evidence="5">4.2.1.10</ecNumber>
    </recommendedName>
    <alternativeName>
        <fullName evidence="5">Type I DHQase</fullName>
    </alternativeName>
    <alternativeName>
        <fullName evidence="5">Type I dehydroquinase</fullName>
        <shortName evidence="5">DHQ1</shortName>
    </alternativeName>
</protein>
<keyword evidence="2 5" id="KW-0057">Aromatic amino acid biosynthesis</keyword>
<dbReference type="Pfam" id="PF01487">
    <property type="entry name" value="DHquinase_I"/>
    <property type="match status" value="1"/>
</dbReference>
<dbReference type="GO" id="GO:0003855">
    <property type="term" value="F:3-dehydroquinate dehydratase activity"/>
    <property type="evidence" value="ECO:0007669"/>
    <property type="project" value="UniProtKB-UniRule"/>
</dbReference>
<dbReference type="NCBIfam" id="TIGR01093">
    <property type="entry name" value="aroD"/>
    <property type="match status" value="1"/>
</dbReference>
<dbReference type="FunFam" id="3.20.20.70:FF:000047">
    <property type="entry name" value="3-dehydroquinate dehydratase"/>
    <property type="match status" value="1"/>
</dbReference>
<evidence type="ECO:0000313" key="6">
    <source>
        <dbReference type="EMBL" id="HIV12761.1"/>
    </source>
</evidence>
<dbReference type="SUPFAM" id="SSF51569">
    <property type="entry name" value="Aldolase"/>
    <property type="match status" value="1"/>
</dbReference>
<organism evidence="6 7">
    <name type="scientific">Candidatus Pullilachnospira stercoravium</name>
    <dbReference type="NCBI Taxonomy" id="2840913"/>
    <lineage>
        <taxon>Bacteria</taxon>
        <taxon>Bacillati</taxon>
        <taxon>Bacillota</taxon>
        <taxon>Clostridia</taxon>
        <taxon>Lachnospirales</taxon>
        <taxon>Lachnospiraceae</taxon>
        <taxon>Lachnospiraceae incertae sedis</taxon>
        <taxon>Candidatus Pullilachnospira</taxon>
    </lineage>
</organism>
<dbReference type="Gene3D" id="3.20.20.70">
    <property type="entry name" value="Aldolase class I"/>
    <property type="match status" value="1"/>
</dbReference>
<dbReference type="GO" id="GO:0009073">
    <property type="term" value="P:aromatic amino acid family biosynthetic process"/>
    <property type="evidence" value="ECO:0007669"/>
    <property type="project" value="UniProtKB-KW"/>
</dbReference>
<comment type="subunit">
    <text evidence="5">Homodimer.</text>
</comment>
<evidence type="ECO:0000256" key="5">
    <source>
        <dbReference type="HAMAP-Rule" id="MF_00214"/>
    </source>
</evidence>
<feature type="active site" description="Schiff-base intermediate with substrate" evidence="5">
    <location>
        <position position="170"/>
    </location>
</feature>
<dbReference type="InterPro" id="IPR001381">
    <property type="entry name" value="DHquinase_I"/>
</dbReference>
<gene>
    <name evidence="5 6" type="primary">aroD</name>
    <name evidence="6" type="ORF">IAA63_06430</name>
</gene>
<comment type="caution">
    <text evidence="5">Lacks conserved residue(s) required for the propagation of feature annotation.</text>
</comment>
<evidence type="ECO:0000256" key="3">
    <source>
        <dbReference type="ARBA" id="ARBA00023239"/>
    </source>
</evidence>
<dbReference type="PANTHER" id="PTHR43699:SF1">
    <property type="entry name" value="3-DEHYDROQUINATE DEHYDRATASE"/>
    <property type="match status" value="1"/>
</dbReference>
<feature type="binding site" evidence="5">
    <location>
        <position position="231"/>
    </location>
    <ligand>
        <name>3-dehydroquinate</name>
        <dbReference type="ChEBI" id="CHEBI:32364"/>
    </ligand>
</feature>
<dbReference type="AlphaFoldDB" id="A0A9D1T625"/>